<keyword evidence="1" id="KW-0695">RNA-directed DNA polymerase</keyword>
<evidence type="ECO:0000313" key="1">
    <source>
        <dbReference type="EMBL" id="GFC94246.1"/>
    </source>
</evidence>
<dbReference type="AlphaFoldDB" id="A0A699S9M5"/>
<protein>
    <submittedName>
        <fullName evidence="1">Reverse transcriptase domain-containing protein</fullName>
    </submittedName>
</protein>
<gene>
    <name evidence="1" type="ORF">Tci_866216</name>
</gene>
<comment type="caution">
    <text evidence="1">The sequence shown here is derived from an EMBL/GenBank/DDBJ whole genome shotgun (WGS) entry which is preliminary data.</text>
</comment>
<name>A0A699S9M5_TANCI</name>
<organism evidence="1">
    <name type="scientific">Tanacetum cinerariifolium</name>
    <name type="common">Dalmatian daisy</name>
    <name type="synonym">Chrysanthemum cinerariifolium</name>
    <dbReference type="NCBI Taxonomy" id="118510"/>
    <lineage>
        <taxon>Eukaryota</taxon>
        <taxon>Viridiplantae</taxon>
        <taxon>Streptophyta</taxon>
        <taxon>Embryophyta</taxon>
        <taxon>Tracheophyta</taxon>
        <taxon>Spermatophyta</taxon>
        <taxon>Magnoliopsida</taxon>
        <taxon>eudicotyledons</taxon>
        <taxon>Gunneridae</taxon>
        <taxon>Pentapetalae</taxon>
        <taxon>asterids</taxon>
        <taxon>campanulids</taxon>
        <taxon>Asterales</taxon>
        <taxon>Asteraceae</taxon>
        <taxon>Asteroideae</taxon>
        <taxon>Anthemideae</taxon>
        <taxon>Anthemidinae</taxon>
        <taxon>Tanacetum</taxon>
    </lineage>
</organism>
<feature type="non-terminal residue" evidence="1">
    <location>
        <position position="63"/>
    </location>
</feature>
<dbReference type="Gene3D" id="3.10.10.10">
    <property type="entry name" value="HIV Type 1 Reverse Transcriptase, subunit A, domain 1"/>
    <property type="match status" value="1"/>
</dbReference>
<accession>A0A699S9M5</accession>
<proteinExistence type="predicted"/>
<dbReference type="GO" id="GO:0003964">
    <property type="term" value="F:RNA-directed DNA polymerase activity"/>
    <property type="evidence" value="ECO:0007669"/>
    <property type="project" value="UniProtKB-KW"/>
</dbReference>
<reference evidence="1" key="1">
    <citation type="journal article" date="2019" name="Sci. Rep.">
        <title>Draft genome of Tanacetum cinerariifolium, the natural source of mosquito coil.</title>
        <authorList>
            <person name="Yamashiro T."/>
            <person name="Shiraishi A."/>
            <person name="Satake H."/>
            <person name="Nakayama K."/>
        </authorList>
    </citation>
    <scope>NUCLEOTIDE SEQUENCE</scope>
</reference>
<keyword evidence="1" id="KW-0548">Nucleotidyltransferase</keyword>
<dbReference type="InterPro" id="IPR043502">
    <property type="entry name" value="DNA/RNA_pol_sf"/>
</dbReference>
<dbReference type="SUPFAM" id="SSF56672">
    <property type="entry name" value="DNA/RNA polymerases"/>
    <property type="match status" value="1"/>
</dbReference>
<dbReference type="EMBL" id="BKCJ011147689">
    <property type="protein sequence ID" value="GFC94246.1"/>
    <property type="molecule type" value="Genomic_DNA"/>
</dbReference>
<sequence>MTGVPRSVAEHRLNVRDGYPPIWQKKKGQAPERTKAIQAEVEKLVEAGIMREVYYHDWLSNPV</sequence>
<keyword evidence="1" id="KW-0808">Transferase</keyword>